<organism evidence="10 11">
    <name type="scientific">Butyrivibrio hungatei</name>
    <dbReference type="NCBI Taxonomy" id="185008"/>
    <lineage>
        <taxon>Bacteria</taxon>
        <taxon>Bacillati</taxon>
        <taxon>Bacillota</taxon>
        <taxon>Clostridia</taxon>
        <taxon>Lachnospirales</taxon>
        <taxon>Lachnospiraceae</taxon>
        <taxon>Butyrivibrio</taxon>
    </lineage>
</organism>
<dbReference type="AlphaFoldDB" id="A0A1D9P503"/>
<dbReference type="KEGG" id="bhu:bhn_I2531"/>
<keyword evidence="2 7" id="KW-0699">rRNA-binding</keyword>
<comment type="similarity">
    <text evidence="1 7">Belongs to the bacterial ribosomal protein bL9 family.</text>
</comment>
<feature type="domain" description="Large ribosomal subunit protein bL9 C-terminal" evidence="9">
    <location>
        <begin position="64"/>
        <end position="146"/>
    </location>
</feature>
<dbReference type="GO" id="GO:0006412">
    <property type="term" value="P:translation"/>
    <property type="evidence" value="ECO:0007669"/>
    <property type="project" value="UniProtKB-UniRule"/>
</dbReference>
<comment type="function">
    <text evidence="7">Binds to the 23S rRNA.</text>
</comment>
<dbReference type="GO" id="GO:0005840">
    <property type="term" value="C:ribosome"/>
    <property type="evidence" value="ECO:0007669"/>
    <property type="project" value="UniProtKB-KW"/>
</dbReference>
<dbReference type="GO" id="GO:0003735">
    <property type="term" value="F:structural constituent of ribosome"/>
    <property type="evidence" value="ECO:0007669"/>
    <property type="project" value="InterPro"/>
</dbReference>
<dbReference type="InterPro" id="IPR020594">
    <property type="entry name" value="Ribosomal_bL9_bac/chp"/>
</dbReference>
<dbReference type="InterPro" id="IPR020070">
    <property type="entry name" value="Ribosomal_bL9_N"/>
</dbReference>
<dbReference type="EMBL" id="CP017831">
    <property type="protein sequence ID" value="AOZ97563.1"/>
    <property type="molecule type" value="Genomic_DNA"/>
</dbReference>
<dbReference type="Gene3D" id="3.40.5.10">
    <property type="entry name" value="Ribosomal protein L9, N-terminal domain"/>
    <property type="match status" value="1"/>
</dbReference>
<dbReference type="SUPFAM" id="SSF55653">
    <property type="entry name" value="Ribosomal protein L9 C-domain"/>
    <property type="match status" value="1"/>
</dbReference>
<proteinExistence type="inferred from homology"/>
<reference evidence="11" key="1">
    <citation type="submission" date="2016-10" db="EMBL/GenBank/DDBJ databases">
        <title>The complete genome sequence of the rumen bacterium Butyrivibrio hungatei MB2003.</title>
        <authorList>
            <person name="Palevich N."/>
            <person name="Kelly W.J."/>
            <person name="Leahy S.C."/>
            <person name="Altermann E."/>
            <person name="Rakonjac J."/>
            <person name="Attwood G.T."/>
        </authorList>
    </citation>
    <scope>NUCLEOTIDE SEQUENCE [LARGE SCALE GENOMIC DNA]</scope>
    <source>
        <strain evidence="11">MB2003</strain>
    </source>
</reference>
<keyword evidence="5 7" id="KW-0687">Ribonucleoprotein</keyword>
<dbReference type="InterPro" id="IPR036791">
    <property type="entry name" value="Ribosomal_bL9_C_sf"/>
</dbReference>
<keyword evidence="11" id="KW-1185">Reference proteome</keyword>
<protein>
    <recommendedName>
        <fullName evidence="6 7">Large ribosomal subunit protein bL9</fullName>
    </recommendedName>
</protein>
<dbReference type="NCBIfam" id="TIGR00158">
    <property type="entry name" value="L9"/>
    <property type="match status" value="1"/>
</dbReference>
<dbReference type="GO" id="GO:0019843">
    <property type="term" value="F:rRNA binding"/>
    <property type="evidence" value="ECO:0007669"/>
    <property type="project" value="UniProtKB-UniRule"/>
</dbReference>
<dbReference type="Pfam" id="PF03948">
    <property type="entry name" value="Ribosomal_L9_C"/>
    <property type="match status" value="1"/>
</dbReference>
<dbReference type="Proteomes" id="UP000179284">
    <property type="component" value="Chromosome I"/>
</dbReference>
<name>A0A1D9P503_9FIRM</name>
<dbReference type="InterPro" id="IPR000244">
    <property type="entry name" value="Ribosomal_bL9"/>
</dbReference>
<feature type="domain" description="Ribosomal protein L9" evidence="8">
    <location>
        <begin position="1"/>
        <end position="47"/>
    </location>
</feature>
<evidence type="ECO:0000256" key="6">
    <source>
        <dbReference type="ARBA" id="ARBA00035292"/>
    </source>
</evidence>
<evidence type="ECO:0000256" key="3">
    <source>
        <dbReference type="ARBA" id="ARBA00022884"/>
    </source>
</evidence>
<keyword evidence="4 7" id="KW-0689">Ribosomal protein</keyword>
<evidence type="ECO:0000259" key="9">
    <source>
        <dbReference type="Pfam" id="PF03948"/>
    </source>
</evidence>
<evidence type="ECO:0000256" key="2">
    <source>
        <dbReference type="ARBA" id="ARBA00022730"/>
    </source>
</evidence>
<evidence type="ECO:0000313" key="11">
    <source>
        <dbReference type="Proteomes" id="UP000179284"/>
    </source>
</evidence>
<evidence type="ECO:0000313" key="10">
    <source>
        <dbReference type="EMBL" id="AOZ97563.1"/>
    </source>
</evidence>
<gene>
    <name evidence="7" type="primary">rplI</name>
    <name evidence="10" type="ORF">bhn_I2531</name>
</gene>
<evidence type="ECO:0000256" key="7">
    <source>
        <dbReference type="HAMAP-Rule" id="MF_00503"/>
    </source>
</evidence>
<dbReference type="OrthoDB" id="9788336at2"/>
<sequence>MQVILLEDVKSLGKKGEVVKVSDGYAKNYVLPKNLGVEATQKNLNELKNQQKRDSIVAKQQLDEAKAYGEKIAKETVQLTMKAGEGGRVFGSVSSKEIVTAAKQQFGFDIDKKKLQMPEPIKAFGTYEIPVKLHPQVTTTLKVSVKEQ</sequence>
<dbReference type="InterPro" id="IPR036935">
    <property type="entry name" value="Ribosomal_bL9_N_sf"/>
</dbReference>
<dbReference type="InterPro" id="IPR009027">
    <property type="entry name" value="Ribosomal_bL9/RNase_H1_N"/>
</dbReference>
<dbReference type="Gene3D" id="3.10.430.100">
    <property type="entry name" value="Ribosomal protein L9, C-terminal domain"/>
    <property type="match status" value="1"/>
</dbReference>
<dbReference type="Pfam" id="PF01281">
    <property type="entry name" value="Ribosomal_L9_N"/>
    <property type="match status" value="1"/>
</dbReference>
<dbReference type="HAMAP" id="MF_00503">
    <property type="entry name" value="Ribosomal_bL9"/>
    <property type="match status" value="1"/>
</dbReference>
<dbReference type="PANTHER" id="PTHR21368">
    <property type="entry name" value="50S RIBOSOMAL PROTEIN L9"/>
    <property type="match status" value="1"/>
</dbReference>
<evidence type="ECO:0000259" key="8">
    <source>
        <dbReference type="Pfam" id="PF01281"/>
    </source>
</evidence>
<dbReference type="RefSeq" id="WP_071177152.1">
    <property type="nucleotide sequence ID" value="NZ_CP017831.1"/>
</dbReference>
<dbReference type="SUPFAM" id="SSF55658">
    <property type="entry name" value="L9 N-domain-like"/>
    <property type="match status" value="1"/>
</dbReference>
<dbReference type="InterPro" id="IPR020069">
    <property type="entry name" value="Ribosomal_bL9_C"/>
</dbReference>
<keyword evidence="3 7" id="KW-0694">RNA-binding</keyword>
<accession>A0A1D9P503</accession>
<evidence type="ECO:0000256" key="1">
    <source>
        <dbReference type="ARBA" id="ARBA00010605"/>
    </source>
</evidence>
<evidence type="ECO:0000256" key="5">
    <source>
        <dbReference type="ARBA" id="ARBA00023274"/>
    </source>
</evidence>
<dbReference type="GO" id="GO:1990904">
    <property type="term" value="C:ribonucleoprotein complex"/>
    <property type="evidence" value="ECO:0007669"/>
    <property type="project" value="UniProtKB-KW"/>
</dbReference>
<evidence type="ECO:0000256" key="4">
    <source>
        <dbReference type="ARBA" id="ARBA00022980"/>
    </source>
</evidence>